<accession>A0A7K1SNH6</accession>
<feature type="signal peptide" evidence="1">
    <location>
        <begin position="1"/>
        <end position="18"/>
    </location>
</feature>
<dbReference type="Proteomes" id="UP000436006">
    <property type="component" value="Unassembled WGS sequence"/>
</dbReference>
<proteinExistence type="predicted"/>
<keyword evidence="1" id="KW-0732">Signal</keyword>
<feature type="chain" id="PRO_5029525283" evidence="1">
    <location>
        <begin position="19"/>
        <end position="680"/>
    </location>
</feature>
<dbReference type="RefSeq" id="WP_157590030.1">
    <property type="nucleotide sequence ID" value="NZ_WPIN01000021.1"/>
</dbReference>
<evidence type="ECO:0000256" key="1">
    <source>
        <dbReference type="SAM" id="SignalP"/>
    </source>
</evidence>
<protein>
    <submittedName>
        <fullName evidence="2">Uncharacterized protein</fullName>
    </submittedName>
</protein>
<gene>
    <name evidence="2" type="ORF">GO755_34695</name>
</gene>
<evidence type="ECO:0000313" key="2">
    <source>
        <dbReference type="EMBL" id="MVM35223.1"/>
    </source>
</evidence>
<evidence type="ECO:0000313" key="3">
    <source>
        <dbReference type="Proteomes" id="UP000436006"/>
    </source>
</evidence>
<name>A0A7K1SNH6_9BACT</name>
<sequence>MKKLLSLLFLLDSLSGFAQTINDPVAQINYKLNYLNNQYGLYPRADSLKLASISSATANIQDQVNQLDNLTQASYAAGAGAILTMHINSIAANTVKLAGIAADATANSPGAMLLTQSNHLDTQPFNTISGIATSAQLAPSTPLAGKYPDGTRAWLPLPSGALDTKRNLAGDRHANNPPIEDFDRPDGTLINNLITISGHTLTASGPGNTTVQIQGGKMVSSSNVYVGMSWTEATPPILRVAGVCSFDGTNSAGLPRPVIMFNGGPTNTSLLKLIHLEVNNGSVTLKVTNNGVAGTDLTAYAGTVTERSGQSTTQRFLRSFVTNERIPISMEYKKGVSVDGADDVLSVFMPDGRILDFTGDIRVRDVMTTCTHGTFQLTAAGCAWHVIQLGDTRATNLRALGNAASFRQTATLNGENSFWPAPQYQYFQPTGTGYYTIVQASSTYSPNTNTSTLIGYLTLVATDNLGRVLRTEFFVNSQYNDRPVIQNLTTGGGALAGLQVSKVMLVKDNSATGAKQLEVYVNTYNNIVDRILVIWRGSGAVIQNPVTGGDATANPLGDFRNRVVAGTTAGTWREQNVIDPKFSVTTYSGSTATSFELGTTGRTLIIAGVHAGSATLTYTLNDARANLQDEITILRPTGSTGSAAIANASDSVVLTTLSAGTSATFRYSAGKFILVGKMTL</sequence>
<keyword evidence="3" id="KW-1185">Reference proteome</keyword>
<organism evidence="2 3">
    <name type="scientific">Spirosoma arboris</name>
    <dbReference type="NCBI Taxonomy" id="2682092"/>
    <lineage>
        <taxon>Bacteria</taxon>
        <taxon>Pseudomonadati</taxon>
        <taxon>Bacteroidota</taxon>
        <taxon>Cytophagia</taxon>
        <taxon>Cytophagales</taxon>
        <taxon>Cytophagaceae</taxon>
        <taxon>Spirosoma</taxon>
    </lineage>
</organism>
<dbReference type="AlphaFoldDB" id="A0A7K1SNH6"/>
<comment type="caution">
    <text evidence="2">The sequence shown here is derived from an EMBL/GenBank/DDBJ whole genome shotgun (WGS) entry which is preliminary data.</text>
</comment>
<reference evidence="2 3" key="1">
    <citation type="submission" date="2019-12" db="EMBL/GenBank/DDBJ databases">
        <title>Spirosoma sp. HMF4905 genome sequencing and assembly.</title>
        <authorList>
            <person name="Kang H."/>
            <person name="Cha I."/>
            <person name="Kim H."/>
            <person name="Joh K."/>
        </authorList>
    </citation>
    <scope>NUCLEOTIDE SEQUENCE [LARGE SCALE GENOMIC DNA]</scope>
    <source>
        <strain evidence="2 3">HMF4905</strain>
    </source>
</reference>
<dbReference type="EMBL" id="WPIN01000021">
    <property type="protein sequence ID" value="MVM35223.1"/>
    <property type="molecule type" value="Genomic_DNA"/>
</dbReference>